<sequence>MAIEWTTLVATGSGAVIALAGTVLNDHLRDRRETRRSGRTRARDLYVEFIVAAGACHTRLRRIAQEPGGQPDLDAATREALVEAGIHQIRERLFIDASENVAAAGQALYERLRDLRRAVAGGASWSSRDFHDVYHPYLDAAWHYRAAVRRELGSTPFAPSVFGWVTLNGAATCPVCQSIAT</sequence>
<evidence type="ECO:0008006" key="4">
    <source>
        <dbReference type="Google" id="ProtNLM"/>
    </source>
</evidence>
<feature type="transmembrane region" description="Helical" evidence="1">
    <location>
        <begin position="6"/>
        <end position="25"/>
    </location>
</feature>
<keyword evidence="3" id="KW-1185">Reference proteome</keyword>
<keyword evidence="1" id="KW-0472">Membrane</keyword>
<accession>A0ABP8TS28</accession>
<evidence type="ECO:0000313" key="2">
    <source>
        <dbReference type="EMBL" id="GAA4615141.1"/>
    </source>
</evidence>
<proteinExistence type="predicted"/>
<keyword evidence="1" id="KW-1133">Transmembrane helix</keyword>
<gene>
    <name evidence="2" type="ORF">GCM10023195_66520</name>
</gene>
<evidence type="ECO:0000256" key="1">
    <source>
        <dbReference type="SAM" id="Phobius"/>
    </source>
</evidence>
<reference evidence="3" key="1">
    <citation type="journal article" date="2019" name="Int. J. Syst. Evol. Microbiol.">
        <title>The Global Catalogue of Microorganisms (GCM) 10K type strain sequencing project: providing services to taxonomists for standard genome sequencing and annotation.</title>
        <authorList>
            <consortium name="The Broad Institute Genomics Platform"/>
            <consortium name="The Broad Institute Genome Sequencing Center for Infectious Disease"/>
            <person name="Wu L."/>
            <person name="Ma J."/>
        </authorList>
    </citation>
    <scope>NUCLEOTIDE SEQUENCE [LARGE SCALE GENOMIC DNA]</scope>
    <source>
        <strain evidence="3">JCM 17938</strain>
    </source>
</reference>
<keyword evidence="1" id="KW-0812">Transmembrane</keyword>
<organism evidence="2 3">
    <name type="scientific">Actinoallomurus liliacearum</name>
    <dbReference type="NCBI Taxonomy" id="1080073"/>
    <lineage>
        <taxon>Bacteria</taxon>
        <taxon>Bacillati</taxon>
        <taxon>Actinomycetota</taxon>
        <taxon>Actinomycetes</taxon>
        <taxon>Streptosporangiales</taxon>
        <taxon>Thermomonosporaceae</taxon>
        <taxon>Actinoallomurus</taxon>
    </lineage>
</organism>
<dbReference type="EMBL" id="BAABHJ010000027">
    <property type="protein sequence ID" value="GAA4615141.1"/>
    <property type="molecule type" value="Genomic_DNA"/>
</dbReference>
<name>A0ABP8TS28_9ACTN</name>
<evidence type="ECO:0000313" key="3">
    <source>
        <dbReference type="Proteomes" id="UP001500212"/>
    </source>
</evidence>
<dbReference type="Proteomes" id="UP001500212">
    <property type="component" value="Unassembled WGS sequence"/>
</dbReference>
<dbReference type="RefSeq" id="WP_345363463.1">
    <property type="nucleotide sequence ID" value="NZ_BAABHJ010000027.1"/>
</dbReference>
<protein>
    <recommendedName>
        <fullName evidence="4">CchlQ</fullName>
    </recommendedName>
</protein>
<comment type="caution">
    <text evidence="2">The sequence shown here is derived from an EMBL/GenBank/DDBJ whole genome shotgun (WGS) entry which is preliminary data.</text>
</comment>